<feature type="region of interest" description="Disordered" evidence="1">
    <location>
        <begin position="101"/>
        <end position="161"/>
    </location>
</feature>
<dbReference type="Pfam" id="PF24336">
    <property type="entry name" value="DUF7504"/>
    <property type="match status" value="1"/>
</dbReference>
<sequence>MTGTTDDPGSDGATIRGPESTLSAALAELDDGCSVLVTGDVSDEAYRVASSRYFGAPHRRRQRVLALTTGGAEAPDAWLPDGVDAADDDAAVVRLDGAVRDPTVASGSDASATDAVDPTSDVTDLTSDVTDPTSAASGTEPDAGPDRIDLDGAAGEGGTADGDAAAVRAELLDAIDEVDEDRPARLGLRVGVFRVDMLCATLGADATGSLLREVSRATHDRGGMAHFHLPRPVGGDPRSDSVVAEFVELLDDDLDVIVELRCRETASAPEERWHIIGWGTTEWNALR</sequence>
<accession>A0A6B0STR8</accession>
<feature type="compositionally biased region" description="Low complexity" evidence="1">
    <location>
        <begin position="116"/>
        <end position="134"/>
    </location>
</feature>
<keyword evidence="3" id="KW-1185">Reference proteome</keyword>
<dbReference type="RefSeq" id="WP_159668442.1">
    <property type="nucleotide sequence ID" value="NZ_WUUS01000008.1"/>
</dbReference>
<evidence type="ECO:0000256" key="1">
    <source>
        <dbReference type="SAM" id="MobiDB-lite"/>
    </source>
</evidence>
<dbReference type="InterPro" id="IPR055927">
    <property type="entry name" value="DUF7504"/>
</dbReference>
<dbReference type="AlphaFoldDB" id="A0A6B0STR8"/>
<gene>
    <name evidence="2" type="ORF">GRX01_13545</name>
</gene>
<dbReference type="EMBL" id="WUUS01000008">
    <property type="protein sequence ID" value="MXR42358.1"/>
    <property type="molecule type" value="Genomic_DNA"/>
</dbReference>
<dbReference type="Proteomes" id="UP000437065">
    <property type="component" value="Unassembled WGS sequence"/>
</dbReference>
<comment type="caution">
    <text evidence="2">The sequence shown here is derived from an EMBL/GenBank/DDBJ whole genome shotgun (WGS) entry which is preliminary data.</text>
</comment>
<proteinExistence type="predicted"/>
<dbReference type="OrthoDB" id="252760at2157"/>
<protein>
    <submittedName>
        <fullName evidence="2">Uncharacterized protein</fullName>
    </submittedName>
</protein>
<evidence type="ECO:0000313" key="2">
    <source>
        <dbReference type="EMBL" id="MXR42358.1"/>
    </source>
</evidence>
<organism evidence="2 3">
    <name type="scientific">Halobaculum saliterrae</name>
    <dbReference type="NCBI Taxonomy" id="2073113"/>
    <lineage>
        <taxon>Archaea</taxon>
        <taxon>Methanobacteriati</taxon>
        <taxon>Methanobacteriota</taxon>
        <taxon>Stenosarchaea group</taxon>
        <taxon>Halobacteria</taxon>
        <taxon>Halobacteriales</taxon>
        <taxon>Haloferacaceae</taxon>
        <taxon>Halobaculum</taxon>
    </lineage>
</organism>
<name>A0A6B0STR8_9EURY</name>
<reference evidence="2 3" key="1">
    <citation type="submission" date="2019-12" db="EMBL/GenBank/DDBJ databases">
        <title>Isolation and characterization of three novel carbon monoxide-oxidizing members of Halobacteria from salione crusts and soils.</title>
        <authorList>
            <person name="Myers M.R."/>
            <person name="King G.M."/>
        </authorList>
    </citation>
    <scope>NUCLEOTIDE SEQUENCE [LARGE SCALE GENOMIC DNA]</scope>
    <source>
        <strain evidence="2 3">WSA2</strain>
    </source>
</reference>
<evidence type="ECO:0000313" key="3">
    <source>
        <dbReference type="Proteomes" id="UP000437065"/>
    </source>
</evidence>